<accession>C5AS95</accession>
<feature type="compositionally biased region" description="Basic residues" evidence="1">
    <location>
        <begin position="1"/>
        <end position="10"/>
    </location>
</feature>
<reference evidence="2 3" key="1">
    <citation type="journal article" date="2009" name="PLoS ONE">
        <title>Methylobacterium genome sequences: a reference blueprint to investigate microbial metabolism of C1 compounds from natural and industrial sources.</title>
        <authorList>
            <person name="Vuilleumier S."/>
            <person name="Chistoserdova L."/>
            <person name="Lee M.-C."/>
            <person name="Bringel F."/>
            <person name="Lajus A."/>
            <person name="Zhou Y."/>
            <person name="Gourion B."/>
            <person name="Barbe V."/>
            <person name="Chang J."/>
            <person name="Cruveiller S."/>
            <person name="Dossat C."/>
            <person name="Gillett W."/>
            <person name="Gruffaz C."/>
            <person name="Haugen E."/>
            <person name="Hourcade E."/>
            <person name="Levy R."/>
            <person name="Mangenot S."/>
            <person name="Muller E."/>
            <person name="Nadalig T."/>
            <person name="Pagni M."/>
            <person name="Penny C."/>
            <person name="Peyraud R."/>
            <person name="Robinson D.G."/>
            <person name="Roche D."/>
            <person name="Rouy Z."/>
            <person name="Saenampechek C."/>
            <person name="Salvignol G."/>
            <person name="Vallenet D."/>
            <person name="Wu Z."/>
            <person name="Marx C.J."/>
            <person name="Vorholt J.A."/>
            <person name="Olson M.V."/>
            <person name="Kaul R."/>
            <person name="Weissenbach J."/>
            <person name="Medigue C."/>
            <person name="Lidstrom M.E."/>
        </authorList>
    </citation>
    <scope>NUCLEOTIDE SEQUENCE [LARGE SCALE GENOMIC DNA]</scope>
    <source>
        <strain evidence="3">ATCC 14718 / DSM 1338 / JCM 2805 / NCIMB 9133 / AM1</strain>
    </source>
</reference>
<dbReference type="Proteomes" id="UP000009081">
    <property type="component" value="Chromosome"/>
</dbReference>
<dbReference type="HOGENOM" id="CLU_1553467_0_0_5"/>
<sequence>MHRRARRARSHGAPARRPVPTSGPSWSLQGGRRTLLAYLAHDHADLTARDRRRSTLRTEGARLVAAARGRSDLAPVLDALDGSLDAAAKAVEREDDARAREIVEAATRAPGRRAARGRPAPLLRLHRGPVRTLRRLGSGPPRATWPRPGAAATRRPARPSGPTRSSGDRRTG</sequence>
<evidence type="ECO:0000313" key="2">
    <source>
        <dbReference type="EMBL" id="ACS40336.1"/>
    </source>
</evidence>
<dbReference type="KEGG" id="mea:Mex_1p2560"/>
<keyword evidence="3" id="KW-1185">Reference proteome</keyword>
<evidence type="ECO:0000256" key="1">
    <source>
        <dbReference type="SAM" id="MobiDB-lite"/>
    </source>
</evidence>
<feature type="compositionally biased region" description="Basic residues" evidence="1">
    <location>
        <begin position="124"/>
        <end position="134"/>
    </location>
</feature>
<organism evidence="2 3">
    <name type="scientific">Methylorubrum extorquens (strain ATCC 14718 / DSM 1338 / JCM 2805 / NCIMB 9133 / AM1)</name>
    <name type="common">Methylobacterium extorquens</name>
    <dbReference type="NCBI Taxonomy" id="272630"/>
    <lineage>
        <taxon>Bacteria</taxon>
        <taxon>Pseudomonadati</taxon>
        <taxon>Pseudomonadota</taxon>
        <taxon>Alphaproteobacteria</taxon>
        <taxon>Hyphomicrobiales</taxon>
        <taxon>Methylobacteriaceae</taxon>
        <taxon>Methylorubrum</taxon>
    </lineage>
</organism>
<proteinExistence type="predicted"/>
<name>C5AS95_METEA</name>
<dbReference type="EMBL" id="CP001510">
    <property type="protein sequence ID" value="ACS40336.1"/>
    <property type="molecule type" value="Genomic_DNA"/>
</dbReference>
<gene>
    <name evidence="2" type="ordered locus">MexAM1_META1p2560</name>
</gene>
<evidence type="ECO:0000313" key="3">
    <source>
        <dbReference type="Proteomes" id="UP000009081"/>
    </source>
</evidence>
<feature type="compositionally biased region" description="Low complexity" evidence="1">
    <location>
        <begin position="139"/>
        <end position="165"/>
    </location>
</feature>
<protein>
    <submittedName>
        <fullName evidence="2">Uncharacterized protein</fullName>
    </submittedName>
</protein>
<dbReference type="AlphaFoldDB" id="C5AS95"/>
<feature type="region of interest" description="Disordered" evidence="1">
    <location>
        <begin position="1"/>
        <end position="29"/>
    </location>
</feature>
<dbReference type="STRING" id="272630.MexAM1_META1p2560"/>
<feature type="region of interest" description="Disordered" evidence="1">
    <location>
        <begin position="108"/>
        <end position="172"/>
    </location>
</feature>